<keyword evidence="2" id="KW-1133">Transmembrane helix</keyword>
<feature type="transmembrane region" description="Helical" evidence="2">
    <location>
        <begin position="142"/>
        <end position="161"/>
    </location>
</feature>
<evidence type="ECO:0000256" key="1">
    <source>
        <dbReference type="SAM" id="MobiDB-lite"/>
    </source>
</evidence>
<accession>A0A8H3EMN2</accession>
<keyword evidence="2" id="KW-0812">Transmembrane</keyword>
<evidence type="ECO:0000313" key="3">
    <source>
        <dbReference type="EMBL" id="CAF9909451.1"/>
    </source>
</evidence>
<reference evidence="3" key="1">
    <citation type="submission" date="2021-03" db="EMBL/GenBank/DDBJ databases">
        <authorList>
            <person name="Tagirdzhanova G."/>
        </authorList>
    </citation>
    <scope>NUCLEOTIDE SEQUENCE</scope>
</reference>
<protein>
    <recommendedName>
        <fullName evidence="5">Mitochondrial integral membrane protein</fullName>
    </recommendedName>
</protein>
<feature type="transmembrane region" description="Helical" evidence="2">
    <location>
        <begin position="167"/>
        <end position="193"/>
    </location>
</feature>
<name>A0A8H3EMN2_9LECA</name>
<keyword evidence="4" id="KW-1185">Reference proteome</keyword>
<dbReference type="EMBL" id="CAJPDQ010000005">
    <property type="protein sequence ID" value="CAF9909451.1"/>
    <property type="molecule type" value="Genomic_DNA"/>
</dbReference>
<dbReference type="Gene3D" id="3.40.50.1820">
    <property type="entry name" value="alpha/beta hydrolase"/>
    <property type="match status" value="1"/>
</dbReference>
<proteinExistence type="predicted"/>
<keyword evidence="2" id="KW-0472">Membrane</keyword>
<feature type="transmembrane region" description="Helical" evidence="2">
    <location>
        <begin position="110"/>
        <end position="130"/>
    </location>
</feature>
<evidence type="ECO:0008006" key="5">
    <source>
        <dbReference type="Google" id="ProtNLM"/>
    </source>
</evidence>
<evidence type="ECO:0000313" key="4">
    <source>
        <dbReference type="Proteomes" id="UP000664169"/>
    </source>
</evidence>
<dbReference type="InterPro" id="IPR019431">
    <property type="entry name" value="DUF2417"/>
</dbReference>
<dbReference type="InterPro" id="IPR029058">
    <property type="entry name" value="AB_hydrolase_fold"/>
</dbReference>
<dbReference type="Proteomes" id="UP000664169">
    <property type="component" value="Unassembled WGS sequence"/>
</dbReference>
<comment type="caution">
    <text evidence="3">The sequence shown here is derived from an EMBL/GenBank/DDBJ whole genome shotgun (WGS) entry which is preliminary data.</text>
</comment>
<dbReference type="SUPFAM" id="SSF53474">
    <property type="entry name" value="alpha/beta-Hydrolases"/>
    <property type="match status" value="1"/>
</dbReference>
<sequence length="533" mass="59443">MVSLWGSKDQADKPASNTEREADTNGEASHSTRPRHSEEHADERTRLLPPRQEGYLEPDDPAVSPYNLWSVRAIRFFAVAFLAITFLWWVLLLVSIFVSPPGMHSRGSGFFDVSYTTLTAGNLLIGILFFSIPSKALEITSMAVALLLLVDTIIIAAVTQLRFEEGWVGIASALWATLMAIYIVIANRVVAWGKREEEERLTGRHETRRSLREWCAVFTYTVIMVVIIVVTVLLTGSLILRARDSSLEAPGDKWFVDDGKYRVHLSCRGNQTYAEEGYPTVIIEAGAEPYEGTLGPFFNGAYVNGTIPRYCYWDRPGLAFSDNAPSPHSAGMSVDALSEALAQAGELGPYILVSADIGSIYSRIFSSRHNSEVKALVLIDPLHEDYLWEVGKPSRGFLLWAWGIISPLGIQRLPGALLNGRTREDRVWGISAYQSGRYIKAKLQEALVATSLTRTEIGQARNIQEKNVSLVVISSGIQYRRNSDWAEKQEAMTKITNNLVAWDVVKHAPHNVWESFEGRKTIESRIGQLVRDI</sequence>
<gene>
    <name evidence="3" type="ORF">GOMPHAMPRED_006764</name>
</gene>
<organism evidence="3 4">
    <name type="scientific">Gomphillus americanus</name>
    <dbReference type="NCBI Taxonomy" id="1940652"/>
    <lineage>
        <taxon>Eukaryota</taxon>
        <taxon>Fungi</taxon>
        <taxon>Dikarya</taxon>
        <taxon>Ascomycota</taxon>
        <taxon>Pezizomycotina</taxon>
        <taxon>Lecanoromycetes</taxon>
        <taxon>OSLEUM clade</taxon>
        <taxon>Ostropomycetidae</taxon>
        <taxon>Ostropales</taxon>
        <taxon>Graphidaceae</taxon>
        <taxon>Gomphilloideae</taxon>
        <taxon>Gomphillus</taxon>
    </lineage>
</organism>
<feature type="compositionally biased region" description="Basic and acidic residues" evidence="1">
    <location>
        <begin position="35"/>
        <end position="46"/>
    </location>
</feature>
<dbReference type="Pfam" id="PF10329">
    <property type="entry name" value="DUF2417"/>
    <property type="match status" value="1"/>
</dbReference>
<feature type="region of interest" description="Disordered" evidence="1">
    <location>
        <begin position="1"/>
        <end position="58"/>
    </location>
</feature>
<evidence type="ECO:0000256" key="2">
    <source>
        <dbReference type="SAM" id="Phobius"/>
    </source>
</evidence>
<feature type="transmembrane region" description="Helical" evidence="2">
    <location>
        <begin position="76"/>
        <end position="98"/>
    </location>
</feature>
<dbReference type="AlphaFoldDB" id="A0A8H3EMN2"/>
<feature type="transmembrane region" description="Helical" evidence="2">
    <location>
        <begin position="214"/>
        <end position="240"/>
    </location>
</feature>
<dbReference type="OrthoDB" id="164921at2759"/>